<proteinExistence type="predicted"/>
<comment type="caution">
    <text evidence="2">The sequence shown here is derived from an EMBL/GenBank/DDBJ whole genome shotgun (WGS) entry which is preliminary data.</text>
</comment>
<dbReference type="InterPro" id="IPR045155">
    <property type="entry name" value="Beta-lactam_cat"/>
</dbReference>
<gene>
    <name evidence="2" type="ORF">F0L74_26260</name>
</gene>
<reference evidence="2 3" key="2">
    <citation type="submission" date="2019-09" db="EMBL/GenBank/DDBJ databases">
        <authorList>
            <person name="Jin C."/>
        </authorList>
    </citation>
    <scope>NUCLEOTIDE SEQUENCE [LARGE SCALE GENOMIC DNA]</scope>
    <source>
        <strain evidence="2 3">BN140078</strain>
    </source>
</reference>
<feature type="domain" description="Beta-lactamase class A catalytic" evidence="1">
    <location>
        <begin position="94"/>
        <end position="372"/>
    </location>
</feature>
<evidence type="ECO:0000313" key="2">
    <source>
        <dbReference type="EMBL" id="KAA2239698.1"/>
    </source>
</evidence>
<dbReference type="Proteomes" id="UP000324611">
    <property type="component" value="Unassembled WGS sequence"/>
</dbReference>
<dbReference type="Pfam" id="PF13354">
    <property type="entry name" value="Beta-lactamase2"/>
    <property type="match status" value="1"/>
</dbReference>
<evidence type="ECO:0000313" key="3">
    <source>
        <dbReference type="Proteomes" id="UP000324611"/>
    </source>
</evidence>
<dbReference type="GO" id="GO:0008800">
    <property type="term" value="F:beta-lactamase activity"/>
    <property type="evidence" value="ECO:0007669"/>
    <property type="project" value="InterPro"/>
</dbReference>
<dbReference type="EMBL" id="VUOC01000004">
    <property type="protein sequence ID" value="KAA2239698.1"/>
    <property type="molecule type" value="Genomic_DNA"/>
</dbReference>
<dbReference type="SUPFAM" id="SSF56601">
    <property type="entry name" value="beta-lactamase/transpeptidase-like"/>
    <property type="match status" value="1"/>
</dbReference>
<name>A0A5B2VLW9_9BACT</name>
<dbReference type="GO" id="GO:0030655">
    <property type="term" value="P:beta-lactam antibiotic catabolic process"/>
    <property type="evidence" value="ECO:0007669"/>
    <property type="project" value="InterPro"/>
</dbReference>
<protein>
    <submittedName>
        <fullName evidence="2">Serine hydrolase</fullName>
    </submittedName>
</protein>
<dbReference type="Gene3D" id="3.40.710.10">
    <property type="entry name" value="DD-peptidase/beta-lactamase superfamily"/>
    <property type="match status" value="1"/>
</dbReference>
<keyword evidence="3" id="KW-1185">Reference proteome</keyword>
<dbReference type="AlphaFoldDB" id="A0A5B2VLW9"/>
<reference evidence="2 3" key="1">
    <citation type="submission" date="2019-09" db="EMBL/GenBank/DDBJ databases">
        <title>Chitinophaga ginsengihumi sp. nov., isolated from soil of ginseng rhizosphere.</title>
        <authorList>
            <person name="Lee J."/>
        </authorList>
    </citation>
    <scope>NUCLEOTIDE SEQUENCE [LARGE SCALE GENOMIC DNA]</scope>
    <source>
        <strain evidence="2 3">BN140078</strain>
    </source>
</reference>
<accession>A0A5B2VLW9</accession>
<evidence type="ECO:0000259" key="1">
    <source>
        <dbReference type="Pfam" id="PF13354"/>
    </source>
</evidence>
<dbReference type="InterPro" id="IPR012338">
    <property type="entry name" value="Beta-lactam/transpept-like"/>
</dbReference>
<organism evidence="2 3">
    <name type="scientific">Chitinophaga agrisoli</name>
    <dbReference type="NCBI Taxonomy" id="2607653"/>
    <lineage>
        <taxon>Bacteria</taxon>
        <taxon>Pseudomonadati</taxon>
        <taxon>Bacteroidota</taxon>
        <taxon>Chitinophagia</taxon>
        <taxon>Chitinophagales</taxon>
        <taxon>Chitinophagaceae</taxon>
        <taxon>Chitinophaga</taxon>
    </lineage>
</organism>
<sequence length="434" mass="50341">MGILCYFLADPICLCMRYTCFLLMLLSACNTDKYMQTRTYPATDNFLSALLHRNSARLGPVFTYPDSFQLQIIYTRIDRDAQNQPHFRDYYYRVDTGHYFYPASTVKLPGAILALEKLNDLHIPGLDRNTPMFTECLHGITNSVLRDPSAPDSLPSIGHYINKVFLVSDNDAFNRLYEFIGQQAFNERLWQMGYSRAQIRTRTGTGYLPPDSGRHTNTIWFARNGQELYRQPAVYSHLAFAPRHDSAGRSHFRRHPNIPDELVPGAMDFSEKNRLTLPDVHMILKSIIFPDAVTKSHQFRLTEDDYRFLYHSLSRLPTETRYPAYDTSEFYPAYVKFLLFGGERGAEMPPYIRIFNKPGWAYGYLTDVAYIADFAHNIEFMLSATVYVNKGGNIDGRYEFNETGKPFMKALGQVIYEYELKRKRKYPANLARYK</sequence>
<keyword evidence="2" id="KW-0378">Hydrolase</keyword>